<reference evidence="1" key="1">
    <citation type="submission" date="2021-01" db="EMBL/GenBank/DDBJ databases">
        <title>Chromosome-level genome assembly of a human fungal pathogen reveals clustering of transcriptionally co-regulated genes.</title>
        <authorList>
            <person name="Voorhies M."/>
            <person name="Cohen S."/>
            <person name="Shea T.P."/>
            <person name="Petrus S."/>
            <person name="Munoz J.F."/>
            <person name="Poplawski S."/>
            <person name="Goldman W.E."/>
            <person name="Michael T."/>
            <person name="Cuomo C.A."/>
            <person name="Sil A."/>
            <person name="Beyhan S."/>
        </authorList>
    </citation>
    <scope>NUCLEOTIDE SEQUENCE</scope>
    <source>
        <strain evidence="1">H88</strain>
    </source>
</reference>
<dbReference type="EMBL" id="CP069104">
    <property type="protein sequence ID" value="QSS53836.1"/>
    <property type="molecule type" value="Genomic_DNA"/>
</dbReference>
<evidence type="ECO:0000313" key="2">
    <source>
        <dbReference type="Proteomes" id="UP000663419"/>
    </source>
</evidence>
<protein>
    <submittedName>
        <fullName evidence="1">Uncharacterized protein</fullName>
    </submittedName>
</protein>
<dbReference type="Proteomes" id="UP000663419">
    <property type="component" value="Chromosome 3"/>
</dbReference>
<accession>A0A8A1LIR5</accession>
<gene>
    <name evidence="1" type="ORF">I7I53_01222</name>
</gene>
<proteinExistence type="predicted"/>
<name>A0A8A1LIR5_AJEC8</name>
<dbReference type="AlphaFoldDB" id="A0A8A1LIR5"/>
<dbReference type="VEuPathDB" id="FungiDB:I7I53_01222"/>
<sequence length="77" mass="9383">MQKDTELLCMQIKQMHMIILRSIRQHGRKMLFCSRRRMRAICMRCPICERKGIGNSRWYICFYLAVQMGSWWKVVLI</sequence>
<evidence type="ECO:0000313" key="1">
    <source>
        <dbReference type="EMBL" id="QSS53836.1"/>
    </source>
</evidence>
<organism evidence="1 2">
    <name type="scientific">Ajellomyces capsulatus (strain H88)</name>
    <name type="common">Darling's disease fungus</name>
    <name type="synonym">Histoplasma capsulatum</name>
    <dbReference type="NCBI Taxonomy" id="544711"/>
    <lineage>
        <taxon>Eukaryota</taxon>
        <taxon>Fungi</taxon>
        <taxon>Dikarya</taxon>
        <taxon>Ascomycota</taxon>
        <taxon>Pezizomycotina</taxon>
        <taxon>Eurotiomycetes</taxon>
        <taxon>Eurotiomycetidae</taxon>
        <taxon>Onygenales</taxon>
        <taxon>Ajellomycetaceae</taxon>
        <taxon>Histoplasma</taxon>
    </lineage>
</organism>